<dbReference type="AlphaFoldDB" id="A0A9P0MSL8"/>
<keyword evidence="13" id="KW-1185">Reference proteome</keyword>
<dbReference type="GO" id="GO:0000993">
    <property type="term" value="F:RNA polymerase II complex binding"/>
    <property type="evidence" value="ECO:0007669"/>
    <property type="project" value="TreeGrafter"/>
</dbReference>
<evidence type="ECO:0000313" key="12">
    <source>
        <dbReference type="EMBL" id="CAH1403045.1"/>
    </source>
</evidence>
<keyword evidence="4" id="KW-0479">Metal-binding</keyword>
<evidence type="ECO:0000256" key="2">
    <source>
        <dbReference type="ARBA" id="ARBA00009240"/>
    </source>
</evidence>
<evidence type="ECO:0000256" key="6">
    <source>
        <dbReference type="ARBA" id="ARBA00022771"/>
    </source>
</evidence>
<evidence type="ECO:0000256" key="1">
    <source>
        <dbReference type="ARBA" id="ARBA00004286"/>
    </source>
</evidence>
<evidence type="ECO:0000256" key="3">
    <source>
        <dbReference type="ARBA" id="ARBA00022454"/>
    </source>
</evidence>
<gene>
    <name evidence="12" type="ORF">NEZAVI_LOCUS11718</name>
</gene>
<feature type="compositionally biased region" description="Basic residues" evidence="10">
    <location>
        <begin position="553"/>
        <end position="562"/>
    </location>
</feature>
<dbReference type="PANTHER" id="PTHR28670">
    <property type="entry name" value="UV-STIMULATED SCAFFOLD PROTEIN A"/>
    <property type="match status" value="1"/>
</dbReference>
<dbReference type="InterPro" id="IPR049431">
    <property type="entry name" value="UVSSA_C"/>
</dbReference>
<dbReference type="GO" id="GO:0009411">
    <property type="term" value="P:response to UV"/>
    <property type="evidence" value="ECO:0007669"/>
    <property type="project" value="InterPro"/>
</dbReference>
<organism evidence="12 13">
    <name type="scientific">Nezara viridula</name>
    <name type="common">Southern green stink bug</name>
    <name type="synonym">Cimex viridulus</name>
    <dbReference type="NCBI Taxonomy" id="85310"/>
    <lineage>
        <taxon>Eukaryota</taxon>
        <taxon>Metazoa</taxon>
        <taxon>Ecdysozoa</taxon>
        <taxon>Arthropoda</taxon>
        <taxon>Hexapoda</taxon>
        <taxon>Insecta</taxon>
        <taxon>Pterygota</taxon>
        <taxon>Neoptera</taxon>
        <taxon>Paraneoptera</taxon>
        <taxon>Hemiptera</taxon>
        <taxon>Heteroptera</taxon>
        <taxon>Panheteroptera</taxon>
        <taxon>Pentatomomorpha</taxon>
        <taxon>Pentatomoidea</taxon>
        <taxon>Pentatomidae</taxon>
        <taxon>Pentatominae</taxon>
        <taxon>Nezara</taxon>
    </lineage>
</organism>
<sequence>MESNSLPVDKEKSFILKKLLESLIHSGKDHLNKEELNKVLQICGENTEYIKQSFKYIFKLLEKKHAEIRFSSAQVCHELFMKFVEFRKLVISDLHLFFKFTMGIRATEPLPPPISTANKLKKHSMQYFLEWHQKFSSRYFKLKLALEYLDEIEHVDFRTFEIVDPKERKKREEKEKTSKKLMKARIEKLSGEMKDLIPEIRCTLTSLESCFELLLPSPGNDEYDEECSNYEEDMRLFGVVNPKHVVPVEIKLSDKVPIKVDDENRDIIDAAKDAYILINNRFLPKVKAWIEIINKGEDERHDLKEATVLCKQLENAITKYHRLDIINEKKEVKEDEVSTDSELEEVEEPKPPPKKKIPIEDSLFSTSSEVKIKEKNKTSQVEKVPKSQPGPSGVQINDRKKKLLEVAPKLPFDIDLYHWEDEKLPTPTMIATNTEGARFWGGGSDDLVELPIPDGASALRTRVIEFTGEWNPVNHTCRAPLSSGKLCPRQDRVKCPFHGLIVERDDTGKILNEEDEEKVSKTKPKDVPDWQDPKLLAEIKAQTGIDLKMPEKGKRKKKKKKYPGLTDLNEKKNTPMNRISKKIFNKKAMARVAATLDKIDKKKHRDKFGDQFNYVHGT</sequence>
<dbReference type="OrthoDB" id="5594015at2759"/>
<dbReference type="InterPro" id="IPR049408">
    <property type="entry name" value="UVSSA_N_a-solenoid_rpt"/>
</dbReference>
<accession>A0A9P0MSL8</accession>
<keyword evidence="9" id="KW-0234">DNA repair</keyword>
<protein>
    <recommendedName>
        <fullName evidence="11">UV-stimulated scaffold protein A C-terminal domain-containing protein</fullName>
    </recommendedName>
</protein>
<dbReference type="Pfam" id="PF20867">
    <property type="entry name" value="UVSSA_N"/>
    <property type="match status" value="1"/>
</dbReference>
<dbReference type="InterPro" id="IPR018610">
    <property type="entry name" value="UVSSA"/>
</dbReference>
<evidence type="ECO:0000259" key="11">
    <source>
        <dbReference type="Pfam" id="PF09740"/>
    </source>
</evidence>
<keyword evidence="3" id="KW-0158">Chromosome</keyword>
<feature type="compositionally biased region" description="Acidic residues" evidence="10">
    <location>
        <begin position="337"/>
        <end position="347"/>
    </location>
</feature>
<dbReference type="GO" id="GO:0006283">
    <property type="term" value="P:transcription-coupled nucleotide-excision repair"/>
    <property type="evidence" value="ECO:0007669"/>
    <property type="project" value="TreeGrafter"/>
</dbReference>
<feature type="region of interest" description="Disordered" evidence="10">
    <location>
        <begin position="374"/>
        <end position="398"/>
    </location>
</feature>
<evidence type="ECO:0000256" key="8">
    <source>
        <dbReference type="ARBA" id="ARBA00023054"/>
    </source>
</evidence>
<comment type="similarity">
    <text evidence="2">Belongs to the UVSSA family.</text>
</comment>
<evidence type="ECO:0000256" key="5">
    <source>
        <dbReference type="ARBA" id="ARBA00022763"/>
    </source>
</evidence>
<feature type="region of interest" description="Disordered" evidence="10">
    <location>
        <begin position="334"/>
        <end position="360"/>
    </location>
</feature>
<dbReference type="PANTHER" id="PTHR28670:SF1">
    <property type="entry name" value="UV-STIMULATED SCAFFOLD PROTEIN A"/>
    <property type="match status" value="1"/>
</dbReference>
<dbReference type="EMBL" id="OV725081">
    <property type="protein sequence ID" value="CAH1403045.1"/>
    <property type="molecule type" value="Genomic_DNA"/>
</dbReference>
<keyword evidence="8" id="KW-0175">Coiled coil</keyword>
<evidence type="ECO:0000256" key="10">
    <source>
        <dbReference type="SAM" id="MobiDB-lite"/>
    </source>
</evidence>
<keyword evidence="5" id="KW-0227">DNA damage</keyword>
<keyword evidence="6" id="KW-0863">Zinc-finger</keyword>
<name>A0A9P0MSL8_NEZVI</name>
<evidence type="ECO:0000256" key="7">
    <source>
        <dbReference type="ARBA" id="ARBA00022833"/>
    </source>
</evidence>
<feature type="region of interest" description="Disordered" evidence="10">
    <location>
        <begin position="551"/>
        <end position="578"/>
    </location>
</feature>
<keyword evidence="7" id="KW-0862">Zinc</keyword>
<dbReference type="GO" id="GO:0005694">
    <property type="term" value="C:chromosome"/>
    <property type="evidence" value="ECO:0007669"/>
    <property type="project" value="UniProtKB-SubCell"/>
</dbReference>
<evidence type="ECO:0000313" key="13">
    <source>
        <dbReference type="Proteomes" id="UP001152798"/>
    </source>
</evidence>
<reference evidence="12" key="1">
    <citation type="submission" date="2022-01" db="EMBL/GenBank/DDBJ databases">
        <authorList>
            <person name="King R."/>
        </authorList>
    </citation>
    <scope>NUCLEOTIDE SEQUENCE</scope>
</reference>
<feature type="domain" description="UV-stimulated scaffold protein A C-terminal" evidence="11">
    <location>
        <begin position="407"/>
        <end position="513"/>
    </location>
</feature>
<evidence type="ECO:0000256" key="9">
    <source>
        <dbReference type="ARBA" id="ARBA00023204"/>
    </source>
</evidence>
<dbReference type="Proteomes" id="UP001152798">
    <property type="component" value="Chromosome 5"/>
</dbReference>
<dbReference type="Pfam" id="PF09740">
    <property type="entry name" value="DUF2043"/>
    <property type="match status" value="1"/>
</dbReference>
<evidence type="ECO:0000256" key="4">
    <source>
        <dbReference type="ARBA" id="ARBA00022723"/>
    </source>
</evidence>
<proteinExistence type="inferred from homology"/>
<comment type="subcellular location">
    <subcellularLocation>
        <location evidence="1">Chromosome</location>
    </subcellularLocation>
</comment>
<dbReference type="GO" id="GO:0008270">
    <property type="term" value="F:zinc ion binding"/>
    <property type="evidence" value="ECO:0007669"/>
    <property type="project" value="UniProtKB-KW"/>
</dbReference>